<name>A0A5B8LVK1_9HYPH</name>
<dbReference type="RefSeq" id="WP_146290715.1">
    <property type="nucleotide sequence ID" value="NZ_CP042304.1"/>
</dbReference>
<dbReference type="OrthoDB" id="6381507at2"/>
<evidence type="ECO:0000313" key="3">
    <source>
        <dbReference type="Proteomes" id="UP000315364"/>
    </source>
</evidence>
<gene>
    <name evidence="2" type="ORF">FPZ08_14775</name>
</gene>
<dbReference type="PANTHER" id="PTHR33886:SF8">
    <property type="entry name" value="UNSATURATED RHAMNOGALACTURONAN HYDROLASE (EUROFUNG)"/>
    <property type="match status" value="1"/>
</dbReference>
<reference evidence="2 3" key="1">
    <citation type="submission" date="2019-07" db="EMBL/GenBank/DDBJ databases">
        <title>Full genome sequence of Devosia sp. Gsoil 520.</title>
        <authorList>
            <person name="Im W.-T."/>
        </authorList>
    </citation>
    <scope>NUCLEOTIDE SEQUENCE [LARGE SCALE GENOMIC DNA]</scope>
    <source>
        <strain evidence="2 3">Gsoil 520</strain>
    </source>
</reference>
<protein>
    <recommendedName>
        <fullName evidence="4">Glycosyl hydrolase</fullName>
    </recommendedName>
</protein>
<evidence type="ECO:0000313" key="2">
    <source>
        <dbReference type="EMBL" id="QDZ11899.1"/>
    </source>
</evidence>
<dbReference type="InterPro" id="IPR010905">
    <property type="entry name" value="Glyco_hydro_88"/>
</dbReference>
<dbReference type="PANTHER" id="PTHR33886">
    <property type="entry name" value="UNSATURATED RHAMNOGALACTURONAN HYDROLASE (EUROFUNG)"/>
    <property type="match status" value="1"/>
</dbReference>
<dbReference type="Proteomes" id="UP000315364">
    <property type="component" value="Chromosome"/>
</dbReference>
<dbReference type="InterPro" id="IPR052043">
    <property type="entry name" value="PolySaccharide_Degr_Enz"/>
</dbReference>
<dbReference type="EMBL" id="CP042304">
    <property type="protein sequence ID" value="QDZ11899.1"/>
    <property type="molecule type" value="Genomic_DNA"/>
</dbReference>
<dbReference type="Pfam" id="PF07470">
    <property type="entry name" value="Glyco_hydro_88"/>
    <property type="match status" value="1"/>
</dbReference>
<evidence type="ECO:0008006" key="4">
    <source>
        <dbReference type="Google" id="ProtNLM"/>
    </source>
</evidence>
<dbReference type="InterPro" id="IPR012341">
    <property type="entry name" value="6hp_glycosidase-like_sf"/>
</dbReference>
<evidence type="ECO:0000256" key="1">
    <source>
        <dbReference type="ARBA" id="ARBA00022801"/>
    </source>
</evidence>
<dbReference type="GO" id="GO:0005975">
    <property type="term" value="P:carbohydrate metabolic process"/>
    <property type="evidence" value="ECO:0007669"/>
    <property type="project" value="InterPro"/>
</dbReference>
<keyword evidence="3" id="KW-1185">Reference proteome</keyword>
<dbReference type="KEGG" id="dea:FPZ08_14775"/>
<proteinExistence type="predicted"/>
<dbReference type="InterPro" id="IPR008928">
    <property type="entry name" value="6-hairpin_glycosidase_sf"/>
</dbReference>
<sequence>MTEPTEAQRQLFKRVAERLQQHDFKGWFYGDSVGFEGLIAAGDLLGLSTWQDFSQGFFRAWSTRREPWQLDDNTAPGHVMCEIVKRTGDAVLLKAVIELAEHLYSRRRVRDVAITFEDTLRALRQPYGGPALDAAQQAQMGDPGAGTWLDCMHFDPPFYAHLAKIGGGAEWSQRAVDEILAYRELLFDAELGLYNHFWLEKTQRSYIRGWGRGQGWGLLGLIDVAEHADKGANRYDEVVRNAQDLAAAMLKWQLPDGNWWAMVHEPESGPESSTAAFMAGAFYRGIRLGLLPAETFRAAADKAYDAILANLDADGNLQGVSAAVYAALTQEHYWHVPRGYIVPWGQGPVLTAALARQQVDL</sequence>
<dbReference type="GO" id="GO:0016787">
    <property type="term" value="F:hydrolase activity"/>
    <property type="evidence" value="ECO:0007669"/>
    <property type="project" value="UniProtKB-KW"/>
</dbReference>
<keyword evidence="1" id="KW-0378">Hydrolase</keyword>
<dbReference type="AlphaFoldDB" id="A0A5B8LVK1"/>
<organism evidence="2 3">
    <name type="scientific">Devosia ginsengisoli</name>
    <dbReference type="NCBI Taxonomy" id="400770"/>
    <lineage>
        <taxon>Bacteria</taxon>
        <taxon>Pseudomonadati</taxon>
        <taxon>Pseudomonadota</taxon>
        <taxon>Alphaproteobacteria</taxon>
        <taxon>Hyphomicrobiales</taxon>
        <taxon>Devosiaceae</taxon>
        <taxon>Devosia</taxon>
    </lineage>
</organism>
<dbReference type="Gene3D" id="1.50.10.10">
    <property type="match status" value="1"/>
</dbReference>
<accession>A0A5B8LVK1</accession>
<dbReference type="SUPFAM" id="SSF48208">
    <property type="entry name" value="Six-hairpin glycosidases"/>
    <property type="match status" value="1"/>
</dbReference>